<dbReference type="AlphaFoldDB" id="A0A433MD44"/>
<name>A0A433MD44_9BURK</name>
<protein>
    <submittedName>
        <fullName evidence="1">Uncharacterized protein</fullName>
    </submittedName>
</protein>
<evidence type="ECO:0000313" key="1">
    <source>
        <dbReference type="EMBL" id="RUR65881.1"/>
    </source>
</evidence>
<sequence length="149" mass="16731">MASKYKKDRRDAGRFILVPVSVMESAVYKALGSSARALLWDVASQYKGDNNGKLLAGWTFMSEERGWRGPHTLQRAKAELLLSEALVVETRMGQRPNRSAWFACTWWPLDWAPEMEMAEQAFPRGSYKNAKPCTDSANCPPSIDTETAN</sequence>
<dbReference type="OrthoDB" id="8910510at2"/>
<dbReference type="Proteomes" id="UP000281118">
    <property type="component" value="Unassembled WGS sequence"/>
</dbReference>
<dbReference type="RefSeq" id="WP_126018988.1">
    <property type="nucleotide sequence ID" value="NZ_RXFT01000001.1"/>
</dbReference>
<comment type="caution">
    <text evidence="1">The sequence shown here is derived from an EMBL/GenBank/DDBJ whole genome shotgun (WGS) entry which is preliminary data.</text>
</comment>
<evidence type="ECO:0000313" key="2">
    <source>
        <dbReference type="Proteomes" id="UP000281118"/>
    </source>
</evidence>
<reference evidence="1 2" key="1">
    <citation type="submission" date="2018-12" db="EMBL/GenBank/DDBJ databases">
        <title>The genome sequences of Variovorax guangxiensis DSM 27352.</title>
        <authorList>
            <person name="Gao J."/>
            <person name="Sun J."/>
        </authorList>
    </citation>
    <scope>NUCLEOTIDE SEQUENCE [LARGE SCALE GENOMIC DNA]</scope>
    <source>
        <strain evidence="1 2">DSM 27352</strain>
    </source>
</reference>
<dbReference type="EMBL" id="RXFT01000001">
    <property type="protein sequence ID" value="RUR65881.1"/>
    <property type="molecule type" value="Genomic_DNA"/>
</dbReference>
<organism evidence="1 2">
    <name type="scientific">Variovorax guangxiensis</name>
    <dbReference type="NCBI Taxonomy" id="1775474"/>
    <lineage>
        <taxon>Bacteria</taxon>
        <taxon>Pseudomonadati</taxon>
        <taxon>Pseudomonadota</taxon>
        <taxon>Betaproteobacteria</taxon>
        <taxon>Burkholderiales</taxon>
        <taxon>Comamonadaceae</taxon>
        <taxon>Variovorax</taxon>
    </lineage>
</organism>
<proteinExistence type="predicted"/>
<gene>
    <name evidence="1" type="ORF">EJP67_02280</name>
</gene>
<accession>A0A433MD44</accession>